<dbReference type="Pfam" id="PF00392">
    <property type="entry name" value="GntR"/>
    <property type="match status" value="1"/>
</dbReference>
<dbReference type="SMART" id="SM00345">
    <property type="entry name" value="HTH_GNTR"/>
    <property type="match status" value="1"/>
</dbReference>
<dbReference type="InterPro" id="IPR050679">
    <property type="entry name" value="Bact_HTH_transcr_reg"/>
</dbReference>
<keyword evidence="3" id="KW-0804">Transcription</keyword>
<dbReference type="GO" id="GO:0003700">
    <property type="term" value="F:DNA-binding transcription factor activity"/>
    <property type="evidence" value="ECO:0007669"/>
    <property type="project" value="InterPro"/>
</dbReference>
<dbReference type="PANTHER" id="PTHR44846:SF17">
    <property type="entry name" value="GNTR-FAMILY TRANSCRIPTIONAL REGULATOR"/>
    <property type="match status" value="1"/>
</dbReference>
<evidence type="ECO:0000256" key="2">
    <source>
        <dbReference type="ARBA" id="ARBA00023125"/>
    </source>
</evidence>
<name>A0A4R5CCE6_9ACTN</name>
<evidence type="ECO:0000259" key="4">
    <source>
        <dbReference type="PROSITE" id="PS50949"/>
    </source>
</evidence>
<dbReference type="PANTHER" id="PTHR44846">
    <property type="entry name" value="MANNOSYL-D-GLYCERATE TRANSPORT/METABOLISM SYSTEM REPRESSOR MNGR-RELATED"/>
    <property type="match status" value="1"/>
</dbReference>
<evidence type="ECO:0000313" key="6">
    <source>
        <dbReference type="Proteomes" id="UP000294513"/>
    </source>
</evidence>
<dbReference type="EMBL" id="SMKU01000002">
    <property type="protein sequence ID" value="TDD97661.1"/>
    <property type="molecule type" value="Genomic_DNA"/>
</dbReference>
<dbReference type="PRINTS" id="PR00035">
    <property type="entry name" value="HTHGNTR"/>
</dbReference>
<sequence length="138" mass="15889">MQRRIDRTSDRAWFRQLADIIRDRIDSGEWQPGRNLPSEAHLGQEHEVSQLTVRRAFVILRAEGWVESVRGMPWRVREREGPTTVELKPGDQVTARVATRADQERHDIPEGTLLLVVSREGQPDRVYRADEAVGEVPD</sequence>
<dbReference type="Proteomes" id="UP000294513">
    <property type="component" value="Unassembled WGS sequence"/>
</dbReference>
<dbReference type="CDD" id="cd07377">
    <property type="entry name" value="WHTH_GntR"/>
    <property type="match status" value="1"/>
</dbReference>
<keyword evidence="2" id="KW-0238">DNA-binding</keyword>
<protein>
    <submittedName>
        <fullName evidence="5">GntR family transcriptional regulator</fullName>
    </submittedName>
</protein>
<dbReference type="InterPro" id="IPR036388">
    <property type="entry name" value="WH-like_DNA-bd_sf"/>
</dbReference>
<gene>
    <name evidence="5" type="ORF">E1298_01100</name>
</gene>
<keyword evidence="6" id="KW-1185">Reference proteome</keyword>
<dbReference type="InterPro" id="IPR036390">
    <property type="entry name" value="WH_DNA-bd_sf"/>
</dbReference>
<feature type="domain" description="HTH gntR-type" evidence="4">
    <location>
        <begin position="11"/>
        <end position="79"/>
    </location>
</feature>
<evidence type="ECO:0000313" key="5">
    <source>
        <dbReference type="EMBL" id="TDD97661.1"/>
    </source>
</evidence>
<dbReference type="GO" id="GO:0003677">
    <property type="term" value="F:DNA binding"/>
    <property type="evidence" value="ECO:0007669"/>
    <property type="project" value="UniProtKB-KW"/>
</dbReference>
<accession>A0A4R5CCE6</accession>
<dbReference type="SUPFAM" id="SSF46785">
    <property type="entry name" value="Winged helix' DNA-binding domain"/>
    <property type="match status" value="1"/>
</dbReference>
<organism evidence="5 6">
    <name type="scientific">Actinomadura rubrisoli</name>
    <dbReference type="NCBI Taxonomy" id="2530368"/>
    <lineage>
        <taxon>Bacteria</taxon>
        <taxon>Bacillati</taxon>
        <taxon>Actinomycetota</taxon>
        <taxon>Actinomycetes</taxon>
        <taxon>Streptosporangiales</taxon>
        <taxon>Thermomonosporaceae</taxon>
        <taxon>Actinomadura</taxon>
    </lineage>
</organism>
<evidence type="ECO:0000256" key="3">
    <source>
        <dbReference type="ARBA" id="ARBA00023163"/>
    </source>
</evidence>
<proteinExistence type="predicted"/>
<dbReference type="GO" id="GO:0045892">
    <property type="term" value="P:negative regulation of DNA-templated transcription"/>
    <property type="evidence" value="ECO:0007669"/>
    <property type="project" value="TreeGrafter"/>
</dbReference>
<dbReference type="InterPro" id="IPR000524">
    <property type="entry name" value="Tscrpt_reg_HTH_GntR"/>
</dbReference>
<comment type="caution">
    <text evidence="5">The sequence shown here is derived from an EMBL/GenBank/DDBJ whole genome shotgun (WGS) entry which is preliminary data.</text>
</comment>
<reference evidence="5 6" key="1">
    <citation type="submission" date="2019-03" db="EMBL/GenBank/DDBJ databases">
        <title>Draft genome sequences of novel Actinobacteria.</title>
        <authorList>
            <person name="Sahin N."/>
            <person name="Ay H."/>
            <person name="Saygin H."/>
        </authorList>
    </citation>
    <scope>NUCLEOTIDE SEQUENCE [LARGE SCALE GENOMIC DNA]</scope>
    <source>
        <strain evidence="5 6">H3C3</strain>
    </source>
</reference>
<keyword evidence="1" id="KW-0805">Transcription regulation</keyword>
<dbReference type="RefSeq" id="WP_131888823.1">
    <property type="nucleotide sequence ID" value="NZ_SMKU01000002.1"/>
</dbReference>
<dbReference type="OrthoDB" id="4558810at2"/>
<dbReference type="AlphaFoldDB" id="A0A4R5CCE6"/>
<dbReference type="PROSITE" id="PS50949">
    <property type="entry name" value="HTH_GNTR"/>
    <property type="match status" value="1"/>
</dbReference>
<evidence type="ECO:0000256" key="1">
    <source>
        <dbReference type="ARBA" id="ARBA00023015"/>
    </source>
</evidence>
<dbReference type="Gene3D" id="1.10.10.10">
    <property type="entry name" value="Winged helix-like DNA-binding domain superfamily/Winged helix DNA-binding domain"/>
    <property type="match status" value="1"/>
</dbReference>